<evidence type="ECO:0000256" key="9">
    <source>
        <dbReference type="ARBA" id="ARBA00022825"/>
    </source>
</evidence>
<dbReference type="PROSITE" id="PS51892">
    <property type="entry name" value="SUBTILASE"/>
    <property type="match status" value="1"/>
</dbReference>
<evidence type="ECO:0000256" key="6">
    <source>
        <dbReference type="ARBA" id="ARBA00022729"/>
    </source>
</evidence>
<dbReference type="SUPFAM" id="SSF49785">
    <property type="entry name" value="Galactose-binding domain-like"/>
    <property type="match status" value="1"/>
</dbReference>
<dbReference type="InterPro" id="IPR000209">
    <property type="entry name" value="Peptidase_S8/S53_dom"/>
</dbReference>
<evidence type="ECO:0000256" key="5">
    <source>
        <dbReference type="ARBA" id="ARBA00022670"/>
    </source>
</evidence>
<keyword evidence="7" id="KW-0677">Repeat</keyword>
<feature type="domain" description="P/Homo B" evidence="13">
    <location>
        <begin position="338"/>
        <end position="470"/>
    </location>
</feature>
<dbReference type="Pfam" id="PF01483">
    <property type="entry name" value="P_proprotein"/>
    <property type="match status" value="1"/>
</dbReference>
<proteinExistence type="inferred from homology"/>
<dbReference type="PROSITE" id="PS00138">
    <property type="entry name" value="SUBTILASE_SER"/>
    <property type="match status" value="1"/>
</dbReference>
<evidence type="ECO:0000256" key="2">
    <source>
        <dbReference type="ARBA" id="ARBA00004613"/>
    </source>
</evidence>
<dbReference type="GO" id="GO:0016485">
    <property type="term" value="P:protein processing"/>
    <property type="evidence" value="ECO:0007669"/>
    <property type="project" value="TreeGrafter"/>
</dbReference>
<keyword evidence="6" id="KW-0732">Signal</keyword>
<keyword evidence="8 12" id="KW-0378">Hydrolase</keyword>
<accession>A0A8J7DVD7</accession>
<dbReference type="GO" id="GO:0012505">
    <property type="term" value="C:endomembrane system"/>
    <property type="evidence" value="ECO:0007669"/>
    <property type="project" value="UniProtKB-ARBA"/>
</dbReference>
<keyword evidence="5 12" id="KW-0645">Protease</keyword>
<evidence type="ECO:0000256" key="4">
    <source>
        <dbReference type="ARBA" id="ARBA00022525"/>
    </source>
</evidence>
<dbReference type="PROSITE" id="PS00136">
    <property type="entry name" value="SUBTILASE_ASP"/>
    <property type="match status" value="1"/>
</dbReference>
<dbReference type="InterPro" id="IPR036852">
    <property type="entry name" value="Peptidase_S8/S53_dom_sf"/>
</dbReference>
<keyword evidence="15" id="KW-1185">Reference proteome</keyword>
<comment type="similarity">
    <text evidence="3">Belongs to the peptidase S8 family. Furin subfamily.</text>
</comment>
<feature type="active site" description="Charge relay system" evidence="11 12">
    <location>
        <position position="258"/>
    </location>
</feature>
<dbReference type="InterPro" id="IPR008979">
    <property type="entry name" value="Galactose-bd-like_sf"/>
</dbReference>
<dbReference type="GO" id="GO:0004252">
    <property type="term" value="F:serine-type endopeptidase activity"/>
    <property type="evidence" value="ECO:0007669"/>
    <property type="project" value="UniProtKB-UniRule"/>
</dbReference>
<reference evidence="14" key="1">
    <citation type="submission" date="2020-10" db="EMBL/GenBank/DDBJ databases">
        <authorList>
            <person name="Castelo-Branco R."/>
            <person name="Eusebio N."/>
            <person name="Adriana R."/>
            <person name="Vieira A."/>
            <person name="Brugerolle De Fraissinette N."/>
            <person name="Rezende De Castro R."/>
            <person name="Schneider M.P."/>
            <person name="Vasconcelos V."/>
            <person name="Leao P.N."/>
        </authorList>
    </citation>
    <scope>NUCLEOTIDE SEQUENCE</scope>
    <source>
        <strain evidence="14">LEGE 07157</strain>
    </source>
</reference>
<comment type="subcellular location">
    <subcellularLocation>
        <location evidence="2">Secreted</location>
    </subcellularLocation>
</comment>
<dbReference type="PANTHER" id="PTHR42884">
    <property type="entry name" value="PROPROTEIN CONVERTASE SUBTILISIN/KEXIN-RELATED"/>
    <property type="match status" value="1"/>
</dbReference>
<comment type="caution">
    <text evidence="14">The sequence shown here is derived from an EMBL/GenBank/DDBJ whole genome shotgun (WGS) entry which is preliminary data.</text>
</comment>
<keyword evidence="4" id="KW-0964">Secreted</keyword>
<dbReference type="Pfam" id="PF08548">
    <property type="entry name" value="Peptidase_M10_C"/>
    <property type="match status" value="1"/>
</dbReference>
<comment type="cofactor">
    <cofactor evidence="1">
        <name>Ca(2+)</name>
        <dbReference type="ChEBI" id="CHEBI:29108"/>
    </cofactor>
</comment>
<evidence type="ECO:0000259" key="13">
    <source>
        <dbReference type="PROSITE" id="PS51829"/>
    </source>
</evidence>
<evidence type="ECO:0000256" key="11">
    <source>
        <dbReference type="PIRSR" id="PIRSR615500-1"/>
    </source>
</evidence>
<dbReference type="SUPFAM" id="SSF51120">
    <property type="entry name" value="beta-Roll"/>
    <property type="match status" value="2"/>
</dbReference>
<dbReference type="Gene3D" id="2.150.10.10">
    <property type="entry name" value="Serralysin-like metalloprotease, C-terminal"/>
    <property type="match status" value="2"/>
</dbReference>
<dbReference type="InterPro" id="IPR023828">
    <property type="entry name" value="Peptidase_S8_Ser-AS"/>
</dbReference>
<dbReference type="GO" id="GO:0005737">
    <property type="term" value="C:cytoplasm"/>
    <property type="evidence" value="ECO:0007669"/>
    <property type="project" value="UniProtKB-ARBA"/>
</dbReference>
<dbReference type="InterPro" id="IPR011049">
    <property type="entry name" value="Serralysin-like_metalloprot_C"/>
</dbReference>
<gene>
    <name evidence="14" type="ORF">IQ249_07470</name>
</gene>
<dbReference type="InterPro" id="IPR023827">
    <property type="entry name" value="Peptidase_S8_Asp-AS"/>
</dbReference>
<evidence type="ECO:0000256" key="10">
    <source>
        <dbReference type="ARBA" id="ARBA00022837"/>
    </source>
</evidence>
<keyword evidence="9 12" id="KW-0720">Serine protease</keyword>
<dbReference type="Pfam" id="PF00082">
    <property type="entry name" value="Peptidase_S8"/>
    <property type="match status" value="1"/>
</dbReference>
<dbReference type="Proteomes" id="UP000654482">
    <property type="component" value="Unassembled WGS sequence"/>
</dbReference>
<sequence>MTTIPSDPLFSQQWHLSNSNGLDLNVTSVWDDYTGRGVRVGVIDDGFDYLHPDLNDNYDRFNDYDYNDNDFIPFGNPRTDSHGTAVAGIIGAEAENGIGGVGVAFGATLIGFRATNIDAVANALRDAVNFDVVNNSWGYPEFFFDNFDSATFASAGQAIRNAVVNGRNGLGTAIVFAAGNDRAEGNNTNYHNFQNSRRVITVAAANADGTISGYSTPGASILVSGFGSPIRGTVVTTDRRGTDGDDPSDYRYNFNGTSAAAPMVSGVIALMLEANSNLGYRDIQEILAYSARQTDRANSGWETNGATNWNGGGLHVSHNFGFGLVDAHAAVRLAETWQSSSRWDNEYSISQSRLVNRLIPDNNATGISSTIAVGGGLDIDSVEVALNLTHPWRGNLVVTLASPDGTESVLVNRPGNRLDDGKDILFTLSSTHYWGENSAGDWTLNVRDLAGQDVGVLNSWMLNLYGDLESANDTYIYTNEFANYSDSFSRRILNDTSGVDTINAAAITSNSYLNLNPGSVNFLAGNTLSIGIGTLIENAFGGDGDDTMVGNSVANLLQGDRGDDYLQGNGGDDTLKGNTGNDVVDGGFGNDVLRGGTGNDLLMGREGNDWMIGEGETDILIGGGGSDYFTFYSPVEGIDQIVDFNGVEDWIVVSASGFGGGLVANSAIASAQFTLGSSASSFSHRFIYDFANGNLFFDQDGIGGTAQVQVAALSAGLSLNHNNIFAIA</sequence>
<dbReference type="PANTHER" id="PTHR42884:SF14">
    <property type="entry name" value="NEUROENDOCRINE CONVERTASE 1"/>
    <property type="match status" value="1"/>
</dbReference>
<dbReference type="RefSeq" id="WP_194028828.1">
    <property type="nucleotide sequence ID" value="NZ_JADEWZ010000009.1"/>
</dbReference>
<evidence type="ECO:0000256" key="1">
    <source>
        <dbReference type="ARBA" id="ARBA00001913"/>
    </source>
</evidence>
<evidence type="ECO:0000256" key="3">
    <source>
        <dbReference type="ARBA" id="ARBA00005325"/>
    </source>
</evidence>
<dbReference type="CDD" id="cd04059">
    <property type="entry name" value="Peptidases_S8_Protein_convertases_Kexins_Furin-like"/>
    <property type="match status" value="1"/>
</dbReference>
<dbReference type="GO" id="GO:0016020">
    <property type="term" value="C:membrane"/>
    <property type="evidence" value="ECO:0007669"/>
    <property type="project" value="TreeGrafter"/>
</dbReference>
<dbReference type="Pfam" id="PF00353">
    <property type="entry name" value="HemolysinCabind"/>
    <property type="match status" value="1"/>
</dbReference>
<evidence type="ECO:0000313" key="15">
    <source>
        <dbReference type="Proteomes" id="UP000654482"/>
    </source>
</evidence>
<protein>
    <submittedName>
        <fullName evidence="14">S8 family serine peptidase</fullName>
    </submittedName>
</protein>
<dbReference type="InterPro" id="IPR034182">
    <property type="entry name" value="Kexin/furin"/>
</dbReference>
<evidence type="ECO:0000256" key="8">
    <source>
        <dbReference type="ARBA" id="ARBA00022801"/>
    </source>
</evidence>
<dbReference type="PROSITE" id="PS51829">
    <property type="entry name" value="P_HOMO_B"/>
    <property type="match status" value="1"/>
</dbReference>
<dbReference type="PROSITE" id="PS00137">
    <property type="entry name" value="SUBTILASE_HIS"/>
    <property type="match status" value="1"/>
</dbReference>
<name>A0A8J7DVD7_9CYAN</name>
<dbReference type="InterPro" id="IPR001343">
    <property type="entry name" value="Hemolysn_Ca-bd"/>
</dbReference>
<dbReference type="PRINTS" id="PR00313">
    <property type="entry name" value="CABNDNGRPT"/>
</dbReference>
<dbReference type="GO" id="GO:0005509">
    <property type="term" value="F:calcium ion binding"/>
    <property type="evidence" value="ECO:0007669"/>
    <property type="project" value="InterPro"/>
</dbReference>
<evidence type="ECO:0000313" key="14">
    <source>
        <dbReference type="EMBL" id="MBE9115730.1"/>
    </source>
</evidence>
<feature type="active site" description="Charge relay system" evidence="11 12">
    <location>
        <position position="82"/>
    </location>
</feature>
<keyword evidence="10" id="KW-0106">Calcium</keyword>
<evidence type="ECO:0000256" key="12">
    <source>
        <dbReference type="PROSITE-ProRule" id="PRU01240"/>
    </source>
</evidence>
<dbReference type="PRINTS" id="PR00723">
    <property type="entry name" value="SUBTILISIN"/>
</dbReference>
<dbReference type="AlphaFoldDB" id="A0A8J7DVD7"/>
<dbReference type="InterPro" id="IPR015500">
    <property type="entry name" value="Peptidase_S8_subtilisin-rel"/>
</dbReference>
<dbReference type="InterPro" id="IPR002884">
    <property type="entry name" value="P_dom"/>
</dbReference>
<dbReference type="GO" id="GO:0005615">
    <property type="term" value="C:extracellular space"/>
    <property type="evidence" value="ECO:0007669"/>
    <property type="project" value="InterPro"/>
</dbReference>
<dbReference type="Gene3D" id="2.60.120.260">
    <property type="entry name" value="Galactose-binding domain-like"/>
    <property type="match status" value="1"/>
</dbReference>
<dbReference type="InterPro" id="IPR013858">
    <property type="entry name" value="Peptidase_M10B_C"/>
</dbReference>
<dbReference type="SUPFAM" id="SSF52743">
    <property type="entry name" value="Subtilisin-like"/>
    <property type="match status" value="1"/>
</dbReference>
<dbReference type="InterPro" id="IPR022398">
    <property type="entry name" value="Peptidase_S8_His-AS"/>
</dbReference>
<feature type="active site" description="Charge relay system" evidence="11 12">
    <location>
        <position position="44"/>
    </location>
</feature>
<evidence type="ECO:0000256" key="7">
    <source>
        <dbReference type="ARBA" id="ARBA00022737"/>
    </source>
</evidence>
<dbReference type="EMBL" id="JADEWZ010000009">
    <property type="protein sequence ID" value="MBE9115730.1"/>
    <property type="molecule type" value="Genomic_DNA"/>
</dbReference>
<dbReference type="Gene3D" id="3.40.50.200">
    <property type="entry name" value="Peptidase S8/S53 domain"/>
    <property type="match status" value="1"/>
</dbReference>
<organism evidence="14 15">
    <name type="scientific">Lusitaniella coriacea LEGE 07157</name>
    <dbReference type="NCBI Taxonomy" id="945747"/>
    <lineage>
        <taxon>Bacteria</taxon>
        <taxon>Bacillati</taxon>
        <taxon>Cyanobacteriota</taxon>
        <taxon>Cyanophyceae</taxon>
        <taxon>Spirulinales</taxon>
        <taxon>Lusitaniellaceae</taxon>
        <taxon>Lusitaniella</taxon>
    </lineage>
</organism>